<reference evidence="1" key="1">
    <citation type="submission" date="2019-08" db="EMBL/GenBank/DDBJ databases">
        <authorList>
            <person name="Kucharzyk K."/>
            <person name="Murdoch R.W."/>
            <person name="Higgins S."/>
            <person name="Loffler F."/>
        </authorList>
    </citation>
    <scope>NUCLEOTIDE SEQUENCE</scope>
</reference>
<gene>
    <name evidence="1" type="ORF">SDC9_42685</name>
</gene>
<sequence length="54" mass="6319">MNGPFFTYMVTVTISTRPLLLIQWKEVDSGSMPWIYEDMEGQKYLVRFGMIQGI</sequence>
<organism evidence="1">
    <name type="scientific">bioreactor metagenome</name>
    <dbReference type="NCBI Taxonomy" id="1076179"/>
    <lineage>
        <taxon>unclassified sequences</taxon>
        <taxon>metagenomes</taxon>
        <taxon>ecological metagenomes</taxon>
    </lineage>
</organism>
<comment type="caution">
    <text evidence="1">The sequence shown here is derived from an EMBL/GenBank/DDBJ whole genome shotgun (WGS) entry which is preliminary data.</text>
</comment>
<evidence type="ECO:0000313" key="1">
    <source>
        <dbReference type="EMBL" id="MPL96504.1"/>
    </source>
</evidence>
<dbReference type="EMBL" id="VSSQ01000512">
    <property type="protein sequence ID" value="MPL96504.1"/>
    <property type="molecule type" value="Genomic_DNA"/>
</dbReference>
<protein>
    <submittedName>
        <fullName evidence="1">Uncharacterized protein</fullName>
    </submittedName>
</protein>
<proteinExistence type="predicted"/>
<name>A0A644VYE7_9ZZZZ</name>
<accession>A0A644VYE7</accession>
<dbReference type="AlphaFoldDB" id="A0A644VYE7"/>